<evidence type="ECO:0000256" key="2">
    <source>
        <dbReference type="SAM" id="Phobius"/>
    </source>
</evidence>
<keyword evidence="4" id="KW-0808">Transferase</keyword>
<feature type="transmembrane region" description="Helical" evidence="2">
    <location>
        <begin position="117"/>
        <end position="134"/>
    </location>
</feature>
<feature type="transmembrane region" description="Helical" evidence="2">
    <location>
        <begin position="46"/>
        <end position="63"/>
    </location>
</feature>
<keyword evidence="1" id="KW-0175">Coiled coil</keyword>
<dbReference type="RefSeq" id="WP_379787208.1">
    <property type="nucleotide sequence ID" value="NZ_JBHSHL010000003.1"/>
</dbReference>
<feature type="transmembrane region" description="Helical" evidence="2">
    <location>
        <begin position="187"/>
        <end position="206"/>
    </location>
</feature>
<keyword evidence="2" id="KW-1133">Transmembrane helix</keyword>
<keyword evidence="5" id="KW-1185">Reference proteome</keyword>
<keyword evidence="2" id="KW-0472">Membrane</keyword>
<feature type="domain" description="Histidine kinase N-terminal 7TM region" evidence="3">
    <location>
        <begin position="29"/>
        <end position="229"/>
    </location>
</feature>
<feature type="transmembrane region" description="Helical" evidence="2">
    <location>
        <begin position="20"/>
        <end position="39"/>
    </location>
</feature>
<sequence>MGIFRGIEKPNGYIFDIEFILNFILNATLLLAWIISVYIRIIHKKIRGYLMSIGILMFFWLLVRTVKYRVLSVFFNMNMLWYLFYIPIVLIPLLSYFTARTVGREKDWRLPFKDKMLIVPATVIIAGVLTNDIHRMAFVFEGSAYVGMTYGYGLFYYLAYAFSFYCVLACISIMFRKSRIKESKEKIYLPFIIVFVYILYSVFYNLNQNHKFLQFIEITIAYCMTTIAFWESCIQIGLISSNSNYNKFFKNSTMNTWIVDDNGTVRYYTGEKNRIDPDTFEQLKRDATVFEHIGSRLYMNPITGGYVIREEHSDAILRLIDELEEVNSKIENDITLIQNQMNIDEKRIKFKEKNRLYDIINKHTYVQMNKIKENLDYLSKNGNDQDKWREVNICATYIKRYSNLVFLSEYNDKISLEDVGITIEESLNNLSKTGICAGFKLDSCGEIDKDRVFVLYNALQRIIEMFFRHLRDIFIVIRSSGEDLSMSVLLNGEGLREQFNGEEFIESTVRGPACCDIYEEDSDNIQINMRFCKE</sequence>
<dbReference type="InterPro" id="IPR031621">
    <property type="entry name" value="HisKA_7TM"/>
</dbReference>
<evidence type="ECO:0000313" key="5">
    <source>
        <dbReference type="Proteomes" id="UP001595916"/>
    </source>
</evidence>
<dbReference type="EMBL" id="JBHSHL010000003">
    <property type="protein sequence ID" value="MFC4803562.1"/>
    <property type="molecule type" value="Genomic_DNA"/>
</dbReference>
<organism evidence="4 5">
    <name type="scientific">Filifactor villosus</name>
    <dbReference type="NCBI Taxonomy" id="29374"/>
    <lineage>
        <taxon>Bacteria</taxon>
        <taxon>Bacillati</taxon>
        <taxon>Bacillota</taxon>
        <taxon>Clostridia</taxon>
        <taxon>Peptostreptococcales</taxon>
        <taxon>Filifactoraceae</taxon>
        <taxon>Filifactor</taxon>
    </lineage>
</organism>
<feature type="coiled-coil region" evidence="1">
    <location>
        <begin position="309"/>
        <end position="340"/>
    </location>
</feature>
<feature type="transmembrane region" description="Helical" evidence="2">
    <location>
        <begin position="79"/>
        <end position="97"/>
    </location>
</feature>
<protein>
    <submittedName>
        <fullName evidence="4">Histidine kinase N-terminal 7TM domain-containing protein</fullName>
    </submittedName>
</protein>
<dbReference type="GO" id="GO:0016301">
    <property type="term" value="F:kinase activity"/>
    <property type="evidence" value="ECO:0007669"/>
    <property type="project" value="UniProtKB-KW"/>
</dbReference>
<evidence type="ECO:0000256" key="1">
    <source>
        <dbReference type="SAM" id="Coils"/>
    </source>
</evidence>
<evidence type="ECO:0000313" key="4">
    <source>
        <dbReference type="EMBL" id="MFC4803562.1"/>
    </source>
</evidence>
<evidence type="ECO:0000259" key="3">
    <source>
        <dbReference type="Pfam" id="PF16927"/>
    </source>
</evidence>
<dbReference type="Proteomes" id="UP001595916">
    <property type="component" value="Unassembled WGS sequence"/>
</dbReference>
<feature type="transmembrane region" description="Helical" evidence="2">
    <location>
        <begin position="154"/>
        <end position="175"/>
    </location>
</feature>
<comment type="caution">
    <text evidence="4">The sequence shown here is derived from an EMBL/GenBank/DDBJ whole genome shotgun (WGS) entry which is preliminary data.</text>
</comment>
<reference evidence="5" key="1">
    <citation type="journal article" date="2019" name="Int. J. Syst. Evol. Microbiol.">
        <title>The Global Catalogue of Microorganisms (GCM) 10K type strain sequencing project: providing services to taxonomists for standard genome sequencing and annotation.</title>
        <authorList>
            <consortium name="The Broad Institute Genomics Platform"/>
            <consortium name="The Broad Institute Genome Sequencing Center for Infectious Disease"/>
            <person name="Wu L."/>
            <person name="Ma J."/>
        </authorList>
    </citation>
    <scope>NUCLEOTIDE SEQUENCE [LARGE SCALE GENOMIC DNA]</scope>
    <source>
        <strain evidence="5">CCUG 46385</strain>
    </source>
</reference>
<dbReference type="Pfam" id="PF16927">
    <property type="entry name" value="HisKA_7TM"/>
    <property type="match status" value="1"/>
</dbReference>
<keyword evidence="2" id="KW-0812">Transmembrane</keyword>
<name>A0ABV9QGY6_9FIRM</name>
<proteinExistence type="predicted"/>
<accession>A0ABV9QGY6</accession>
<gene>
    <name evidence="4" type="ORF">ACFO4R_00555</name>
</gene>
<keyword evidence="4" id="KW-0418">Kinase</keyword>